<evidence type="ECO:0000313" key="2">
    <source>
        <dbReference type="Proteomes" id="UP000193061"/>
    </source>
</evidence>
<dbReference type="AlphaFoldDB" id="A0A1X6Y5H7"/>
<dbReference type="SUPFAM" id="SSF63829">
    <property type="entry name" value="Calcium-dependent phosphotriesterase"/>
    <property type="match status" value="1"/>
</dbReference>
<dbReference type="PANTHER" id="PTHR35399">
    <property type="entry name" value="SLR8030 PROTEIN"/>
    <property type="match status" value="1"/>
</dbReference>
<keyword evidence="2" id="KW-1185">Reference proteome</keyword>
<sequence>MAKDDLSFDDFDEMNNPRPETCDFDRVVEIALSRRGFLGGVMTFGLGSFLVGTTALTRPAGAVGAVKDRFGFAQVAANSEDTITVPEGFDWDVVVQWGDPLWSDVPGFDDSTRGTAATQARTFGDNNDGMSFFSYKGRTIMAVNNEYTNRDIIWGNNPDAKAVSEDDVEKGMMAHGVSVFEVTRDNNGKWIVVQDSDLNRRITPQTEMALTGPAAGHDLLKTDADPSGTISLGTWNNCGNGETPWGTYLACEENFNGYFSSSDEALKQTQQQKRYGINLEDWGYGWAKVDERFDIAKHPNEPHRAGYVVEIDPFDPNSTPKKRTALGRFKHENAEVVIATNGKAVVYMGDDERGEFLYRFVSDGVYTATGDNSNLLESGALYVAKFNDDLTGEWLALTPETTGMSDAEVRIFTREAASAVGATTMDRPEWVAANPNLPELYVALTNNKNRGVKPNAGGDDTSANAVNPRVENHYGQIARWLPTDGDHTAETFAWDLFALAGNPDVYDDEYAGSENINSGNMFNSPDGISFDSAGMLWIQTDGKYSNEGDFSGMGNNQMLVGDTTTGEIRRFLVGPKECEVTGICWSADRRTAFVGIQHPGEKGESHFPNGGNSVPRSAIISVTRKDGGLIG</sequence>
<dbReference type="PANTHER" id="PTHR35399:SF2">
    <property type="entry name" value="DUF839 DOMAIN-CONTAINING PROTEIN"/>
    <property type="match status" value="1"/>
</dbReference>
<protein>
    <recommendedName>
        <fullName evidence="3">Phosphatase</fullName>
    </recommendedName>
</protein>
<dbReference type="RefSeq" id="WP_085803590.1">
    <property type="nucleotide sequence ID" value="NZ_FWFX01000001.1"/>
</dbReference>
<dbReference type="InterPro" id="IPR008557">
    <property type="entry name" value="PhoX"/>
</dbReference>
<dbReference type="InterPro" id="IPR006311">
    <property type="entry name" value="TAT_signal"/>
</dbReference>
<name>A0A1X6Y5H7_9RHOB</name>
<evidence type="ECO:0008006" key="3">
    <source>
        <dbReference type="Google" id="ProtNLM"/>
    </source>
</evidence>
<dbReference type="Proteomes" id="UP000193061">
    <property type="component" value="Unassembled WGS sequence"/>
</dbReference>
<proteinExistence type="predicted"/>
<dbReference type="EMBL" id="FWFX01000001">
    <property type="protein sequence ID" value="SLN10540.1"/>
    <property type="molecule type" value="Genomic_DNA"/>
</dbReference>
<accession>A0A1X6Y5H7</accession>
<gene>
    <name evidence="1" type="ORF">ROA7450_00015</name>
</gene>
<dbReference type="OrthoDB" id="9801383at2"/>
<evidence type="ECO:0000313" key="1">
    <source>
        <dbReference type="EMBL" id="SLN10540.1"/>
    </source>
</evidence>
<organism evidence="1 2">
    <name type="scientific">Roseovarius albus</name>
    <dbReference type="NCBI Taxonomy" id="1247867"/>
    <lineage>
        <taxon>Bacteria</taxon>
        <taxon>Pseudomonadati</taxon>
        <taxon>Pseudomonadota</taxon>
        <taxon>Alphaproteobacteria</taxon>
        <taxon>Rhodobacterales</taxon>
        <taxon>Roseobacteraceae</taxon>
        <taxon>Roseovarius</taxon>
    </lineage>
</organism>
<reference evidence="1 2" key="1">
    <citation type="submission" date="2017-03" db="EMBL/GenBank/DDBJ databases">
        <authorList>
            <person name="Afonso C.L."/>
            <person name="Miller P.J."/>
            <person name="Scott M.A."/>
            <person name="Spackman E."/>
            <person name="Goraichik I."/>
            <person name="Dimitrov K.M."/>
            <person name="Suarez D.L."/>
            <person name="Swayne D.E."/>
        </authorList>
    </citation>
    <scope>NUCLEOTIDE SEQUENCE [LARGE SCALE GENOMIC DNA]</scope>
    <source>
        <strain evidence="1 2">CECT 7450</strain>
    </source>
</reference>
<dbReference type="Pfam" id="PF05787">
    <property type="entry name" value="PhoX"/>
    <property type="match status" value="1"/>
</dbReference>
<dbReference type="PROSITE" id="PS51318">
    <property type="entry name" value="TAT"/>
    <property type="match status" value="1"/>
</dbReference>